<gene>
    <name evidence="1" type="ORF">VNO78_08717</name>
</gene>
<protein>
    <submittedName>
        <fullName evidence="1">Uncharacterized protein</fullName>
    </submittedName>
</protein>
<name>A0AAN9XU04_PSOTE</name>
<dbReference type="AlphaFoldDB" id="A0AAN9XU04"/>
<accession>A0AAN9XU04</accession>
<dbReference type="Proteomes" id="UP001386955">
    <property type="component" value="Unassembled WGS sequence"/>
</dbReference>
<dbReference type="EMBL" id="JAYMYS010000002">
    <property type="protein sequence ID" value="KAK7407076.1"/>
    <property type="molecule type" value="Genomic_DNA"/>
</dbReference>
<keyword evidence="2" id="KW-1185">Reference proteome</keyword>
<organism evidence="1 2">
    <name type="scientific">Psophocarpus tetragonolobus</name>
    <name type="common">Winged bean</name>
    <name type="synonym">Dolichos tetragonolobus</name>
    <dbReference type="NCBI Taxonomy" id="3891"/>
    <lineage>
        <taxon>Eukaryota</taxon>
        <taxon>Viridiplantae</taxon>
        <taxon>Streptophyta</taxon>
        <taxon>Embryophyta</taxon>
        <taxon>Tracheophyta</taxon>
        <taxon>Spermatophyta</taxon>
        <taxon>Magnoliopsida</taxon>
        <taxon>eudicotyledons</taxon>
        <taxon>Gunneridae</taxon>
        <taxon>Pentapetalae</taxon>
        <taxon>rosids</taxon>
        <taxon>fabids</taxon>
        <taxon>Fabales</taxon>
        <taxon>Fabaceae</taxon>
        <taxon>Papilionoideae</taxon>
        <taxon>50 kb inversion clade</taxon>
        <taxon>NPAAA clade</taxon>
        <taxon>indigoferoid/millettioid clade</taxon>
        <taxon>Phaseoleae</taxon>
        <taxon>Psophocarpus</taxon>
    </lineage>
</organism>
<proteinExistence type="predicted"/>
<evidence type="ECO:0000313" key="2">
    <source>
        <dbReference type="Proteomes" id="UP001386955"/>
    </source>
</evidence>
<comment type="caution">
    <text evidence="1">The sequence shown here is derived from an EMBL/GenBank/DDBJ whole genome shotgun (WGS) entry which is preliminary data.</text>
</comment>
<reference evidence="1 2" key="1">
    <citation type="submission" date="2024-01" db="EMBL/GenBank/DDBJ databases">
        <title>The genomes of 5 underutilized Papilionoideae crops provide insights into root nodulation and disease resistanc.</title>
        <authorList>
            <person name="Jiang F."/>
        </authorList>
    </citation>
    <scope>NUCLEOTIDE SEQUENCE [LARGE SCALE GENOMIC DNA]</scope>
    <source>
        <strain evidence="1">DUOXIRENSHENG_FW03</strain>
        <tissue evidence="1">Leaves</tissue>
    </source>
</reference>
<evidence type="ECO:0000313" key="1">
    <source>
        <dbReference type="EMBL" id="KAK7407076.1"/>
    </source>
</evidence>
<sequence>MTSTGYVMRLSSDTGAASFVHLYNALLTQHSVKTSGKSSSWYRAEAYRLVTEYWILPASFSEAFALNHCGL</sequence>